<name>A0A9D7K407_9PROT</name>
<evidence type="ECO:0000313" key="2">
    <source>
        <dbReference type="Proteomes" id="UP000886689"/>
    </source>
</evidence>
<evidence type="ECO:0000313" key="1">
    <source>
        <dbReference type="EMBL" id="MBK8525069.1"/>
    </source>
</evidence>
<protein>
    <submittedName>
        <fullName evidence="1">Uncharacterized protein</fullName>
    </submittedName>
</protein>
<dbReference type="AlphaFoldDB" id="A0A9D7K407"/>
<comment type="caution">
    <text evidence="1">The sequence shown here is derived from an EMBL/GenBank/DDBJ whole genome shotgun (WGS) entry which is preliminary data.</text>
</comment>
<gene>
    <name evidence="1" type="ORF">IPL58_14025</name>
</gene>
<sequence>MNWDTTGHFIVRDLDNQILAAPQQTDGGAAALIFAPGPPLAGQARAASIAGNPCSGDASNTAAAIAAYLDGGYATPAATALSATYVVTAGRANSLVNNDRVAWVTPGEILSRRVKLRQDFQAGINGMLSGVQACLQKHLRRTCPHRHRALFQCQCRPCPQRLRGYPAERQLRR</sequence>
<proteinExistence type="predicted"/>
<accession>A0A9D7K407</accession>
<organism evidence="1 2">
    <name type="scientific">Candidatus Proximibacter danicus</name>
    <dbReference type="NCBI Taxonomy" id="2954365"/>
    <lineage>
        <taxon>Bacteria</taxon>
        <taxon>Pseudomonadati</taxon>
        <taxon>Pseudomonadota</taxon>
        <taxon>Betaproteobacteria</taxon>
        <taxon>Candidatus Proximibacter</taxon>
    </lineage>
</organism>
<reference evidence="1" key="1">
    <citation type="submission" date="2020-10" db="EMBL/GenBank/DDBJ databases">
        <title>Connecting structure to function with the recovery of over 1000 high-quality activated sludge metagenome-assembled genomes encoding full-length rRNA genes using long-read sequencing.</title>
        <authorList>
            <person name="Singleton C.M."/>
            <person name="Petriglieri F."/>
            <person name="Kristensen J.M."/>
            <person name="Kirkegaard R.H."/>
            <person name="Michaelsen T.Y."/>
            <person name="Andersen M.H."/>
            <person name="Karst S.M."/>
            <person name="Dueholm M.S."/>
            <person name="Nielsen P.H."/>
            <person name="Albertsen M."/>
        </authorList>
    </citation>
    <scope>NUCLEOTIDE SEQUENCE</scope>
    <source>
        <strain evidence="1">Hirt_18-Q3-R61-65_BATAC.395</strain>
    </source>
</reference>
<dbReference type="Proteomes" id="UP000886689">
    <property type="component" value="Unassembled WGS sequence"/>
</dbReference>
<dbReference type="EMBL" id="JADJUC010000023">
    <property type="protein sequence ID" value="MBK8525069.1"/>
    <property type="molecule type" value="Genomic_DNA"/>
</dbReference>